<organism evidence="3 4">
    <name type="scientific">Streptomyces amritsarensis</name>
    <dbReference type="NCBI Taxonomy" id="681158"/>
    <lineage>
        <taxon>Bacteria</taxon>
        <taxon>Bacillati</taxon>
        <taxon>Actinomycetota</taxon>
        <taxon>Actinomycetes</taxon>
        <taxon>Kitasatosporales</taxon>
        <taxon>Streptomycetaceae</taxon>
        <taxon>Streptomyces</taxon>
    </lineage>
</organism>
<feature type="domain" description="Large ribosomal subunit protein bL12 C-terminal" evidence="2">
    <location>
        <begin position="6"/>
        <end position="71"/>
    </location>
</feature>
<dbReference type="EMBL" id="MQUR01000031">
    <property type="protein sequence ID" value="OLZ66301.1"/>
    <property type="molecule type" value="Genomic_DNA"/>
</dbReference>
<accession>A0ABX3G2T5</accession>
<dbReference type="SUPFAM" id="SSF54736">
    <property type="entry name" value="ClpS-like"/>
    <property type="match status" value="1"/>
</dbReference>
<name>A0ABX3G2T5_9ACTN</name>
<dbReference type="InterPro" id="IPR014719">
    <property type="entry name" value="Ribosomal_bL12_C/ClpS-like"/>
</dbReference>
<dbReference type="Gene3D" id="3.30.1390.10">
    <property type="match status" value="1"/>
</dbReference>
<evidence type="ECO:0000259" key="2">
    <source>
        <dbReference type="Pfam" id="PF00542"/>
    </source>
</evidence>
<feature type="compositionally biased region" description="Pro residues" evidence="1">
    <location>
        <begin position="89"/>
        <end position="98"/>
    </location>
</feature>
<dbReference type="InterPro" id="IPR013823">
    <property type="entry name" value="Ribosomal_bL12_C"/>
</dbReference>
<evidence type="ECO:0000313" key="4">
    <source>
        <dbReference type="Proteomes" id="UP000187151"/>
    </source>
</evidence>
<protein>
    <recommendedName>
        <fullName evidence="2">Large ribosomal subunit protein bL12 C-terminal domain-containing protein</fullName>
    </recommendedName>
</protein>
<reference evidence="3 4" key="1">
    <citation type="submission" date="2016-01" db="EMBL/GenBank/DDBJ databases">
        <title>Streptomyces amritsarensis strain MTCC 11845 genome sequencing and assembly.</title>
        <authorList>
            <person name="Sharma D."/>
            <person name="Nair G.R."/>
            <person name="Kaur G."/>
            <person name="Manhas R.K."/>
            <person name="Mayilraj S."/>
        </authorList>
    </citation>
    <scope>NUCLEOTIDE SEQUENCE [LARGE SCALE GENOMIC DNA]</scope>
    <source>
        <strain evidence="3 4">MTCC 11845</strain>
    </source>
</reference>
<evidence type="ECO:0000313" key="3">
    <source>
        <dbReference type="EMBL" id="OLZ66301.1"/>
    </source>
</evidence>
<evidence type="ECO:0000256" key="1">
    <source>
        <dbReference type="SAM" id="MobiDB-lite"/>
    </source>
</evidence>
<gene>
    <name evidence="3" type="ORF">AVW11_15655</name>
</gene>
<keyword evidence="4" id="KW-1185">Reference proteome</keyword>
<dbReference type="RefSeq" id="WP_076044289.1">
    <property type="nucleotide sequence ID" value="NZ_MQUR01000031.1"/>
</dbReference>
<feature type="region of interest" description="Disordered" evidence="1">
    <location>
        <begin position="89"/>
        <end position="110"/>
    </location>
</feature>
<dbReference type="Proteomes" id="UP000187151">
    <property type="component" value="Unassembled WGS sequence"/>
</dbReference>
<dbReference type="Pfam" id="PF00542">
    <property type="entry name" value="Ribosomal_L12"/>
    <property type="match status" value="1"/>
</dbReference>
<comment type="caution">
    <text evidence="3">The sequence shown here is derived from an EMBL/GenBank/DDBJ whole genome shotgun (WGS) entry which is preliminary data.</text>
</comment>
<sequence length="110" mass="11598">MEEPGFCVLLKNGGSMGIDTVKAIRSVTGISLWESKRLVEAAPTMITEPDWLESADAAAEAIAESGAHVAVVCDWCSRIVDRANRPLDPAPCVGPWPPGSCRASSPPLPL</sequence>
<proteinExistence type="predicted"/>